<feature type="domain" description="CTP synthase N-terminal" evidence="3">
    <location>
        <begin position="97"/>
        <end position="199"/>
    </location>
</feature>
<dbReference type="AlphaFoldDB" id="A0A314UT36"/>
<dbReference type="GO" id="GO:0019856">
    <property type="term" value="P:pyrimidine nucleobase biosynthetic process"/>
    <property type="evidence" value="ECO:0007669"/>
    <property type="project" value="TreeGrafter"/>
</dbReference>
<dbReference type="EMBL" id="PJQY01003042">
    <property type="protein sequence ID" value="PQM40683.1"/>
    <property type="molecule type" value="Genomic_DNA"/>
</dbReference>
<gene>
    <name evidence="5" type="ORF">Pyn_03544</name>
</gene>
<dbReference type="Gene3D" id="3.40.50.300">
    <property type="entry name" value="P-loop containing nucleotide triphosphate hydrolases"/>
    <property type="match status" value="1"/>
</dbReference>
<dbReference type="GO" id="GO:0016020">
    <property type="term" value="C:membrane"/>
    <property type="evidence" value="ECO:0007669"/>
    <property type="project" value="UniProtKB-SubCell"/>
</dbReference>
<evidence type="ECO:0000313" key="6">
    <source>
        <dbReference type="Proteomes" id="UP000250321"/>
    </source>
</evidence>
<dbReference type="GO" id="GO:0006241">
    <property type="term" value="P:CTP biosynthetic process"/>
    <property type="evidence" value="ECO:0007669"/>
    <property type="project" value="TreeGrafter"/>
</dbReference>
<evidence type="ECO:0000256" key="2">
    <source>
        <dbReference type="ARBA" id="ARBA00022729"/>
    </source>
</evidence>
<dbReference type="InterPro" id="IPR017456">
    <property type="entry name" value="CTP_synthase_N"/>
</dbReference>
<dbReference type="GO" id="GO:0003883">
    <property type="term" value="F:CTP synthase activity"/>
    <property type="evidence" value="ECO:0007669"/>
    <property type="project" value="InterPro"/>
</dbReference>
<keyword evidence="5" id="KW-0418">Kinase</keyword>
<dbReference type="SUPFAM" id="SSF52540">
    <property type="entry name" value="P-loop containing nucleoside triphosphate hydrolases"/>
    <property type="match status" value="1"/>
</dbReference>
<name>A0A314UT36_PRUYE</name>
<dbReference type="GO" id="GO:0042802">
    <property type="term" value="F:identical protein binding"/>
    <property type="evidence" value="ECO:0007669"/>
    <property type="project" value="TreeGrafter"/>
</dbReference>
<dbReference type="OrthoDB" id="1739076at2759"/>
<keyword evidence="6" id="KW-1185">Reference proteome</keyword>
<accession>A0A314UT36</accession>
<protein>
    <submittedName>
        <fullName evidence="5">Putative leucine-rich repeat receptor-like serine/threonine-protein kinase</fullName>
    </submittedName>
</protein>
<dbReference type="InterPro" id="IPR027417">
    <property type="entry name" value="P-loop_NTPase"/>
</dbReference>
<feature type="domain" description="Wall-associated receptor kinase galacturonan-binding" evidence="4">
    <location>
        <begin position="215"/>
        <end position="280"/>
    </location>
</feature>
<keyword evidence="2" id="KW-0732">Signal</keyword>
<comment type="caution">
    <text evidence="5">The sequence shown here is derived from an EMBL/GenBank/DDBJ whole genome shotgun (WGS) entry which is preliminary data.</text>
</comment>
<dbReference type="PANTHER" id="PTHR11550:SF40">
    <property type="entry name" value="CTP SYNTHASE"/>
    <property type="match status" value="1"/>
</dbReference>
<keyword evidence="5" id="KW-0675">Receptor</keyword>
<evidence type="ECO:0000313" key="5">
    <source>
        <dbReference type="EMBL" id="PQM40683.1"/>
    </source>
</evidence>
<reference evidence="5 6" key="1">
    <citation type="submission" date="2018-02" db="EMBL/GenBank/DDBJ databases">
        <title>Draft genome of wild Prunus yedoensis var. nudiflora.</title>
        <authorList>
            <person name="Baek S."/>
            <person name="Kim J.-H."/>
            <person name="Choi K."/>
            <person name="Kim G.-B."/>
            <person name="Cho A."/>
            <person name="Jang H."/>
            <person name="Shin C.-H."/>
            <person name="Yu H.-J."/>
            <person name="Mun J.-H."/>
        </authorList>
    </citation>
    <scope>NUCLEOTIDE SEQUENCE [LARGE SCALE GENOMIC DNA]</scope>
    <source>
        <strain evidence="6">cv. Jeju island</strain>
        <tissue evidence="5">Leaf</tissue>
    </source>
</reference>
<dbReference type="Proteomes" id="UP000250321">
    <property type="component" value="Unassembled WGS sequence"/>
</dbReference>
<keyword evidence="5" id="KW-0808">Transferase</keyword>
<evidence type="ECO:0000259" key="4">
    <source>
        <dbReference type="Pfam" id="PF13947"/>
    </source>
</evidence>
<evidence type="ECO:0000259" key="3">
    <source>
        <dbReference type="Pfam" id="PF06418"/>
    </source>
</evidence>
<comment type="subcellular location">
    <subcellularLocation>
        <location evidence="1">Membrane</location>
        <topology evidence="1">Single-pass membrane protein</topology>
    </subcellularLocation>
</comment>
<dbReference type="GO" id="GO:0030247">
    <property type="term" value="F:polysaccharide binding"/>
    <property type="evidence" value="ECO:0007669"/>
    <property type="project" value="InterPro"/>
</dbReference>
<organism evidence="5 6">
    <name type="scientific">Prunus yedoensis var. nudiflora</name>
    <dbReference type="NCBI Taxonomy" id="2094558"/>
    <lineage>
        <taxon>Eukaryota</taxon>
        <taxon>Viridiplantae</taxon>
        <taxon>Streptophyta</taxon>
        <taxon>Embryophyta</taxon>
        <taxon>Tracheophyta</taxon>
        <taxon>Spermatophyta</taxon>
        <taxon>Magnoliopsida</taxon>
        <taxon>eudicotyledons</taxon>
        <taxon>Gunneridae</taxon>
        <taxon>Pentapetalae</taxon>
        <taxon>rosids</taxon>
        <taxon>fabids</taxon>
        <taxon>Rosales</taxon>
        <taxon>Rosaceae</taxon>
        <taxon>Amygdaloideae</taxon>
        <taxon>Amygdaleae</taxon>
        <taxon>Prunus</taxon>
    </lineage>
</organism>
<dbReference type="Pfam" id="PF06418">
    <property type="entry name" value="CTP_synth_N"/>
    <property type="match status" value="1"/>
</dbReference>
<evidence type="ECO:0000256" key="1">
    <source>
        <dbReference type="ARBA" id="ARBA00004167"/>
    </source>
</evidence>
<dbReference type="STRING" id="2094558.A0A314UT36"/>
<sequence length="424" mass="47201">MLFKRRIVRSSAAALALGTLFALSTRVDPLVGDLLSNLQASDGGVREASLSALEGVLRHAGKSLSSAVRTRVYLHLKELIRNDDMTRFGYLLQASWVDLDLSNYERFLDVTLTRDNNITTGKIYQSVLDKVGIGDYLGKTIQVVPHINAIKTWIESVSLIPVDGKEGPADVYVIEFGGIVGDSESMPFIEALHQLSFSVAFCFVIGNDAKEEKKCQQPASCGDLLDIRYPFRLKTGSDLNCPSHPVELSCKDNRTIVNIFNFTYYVRAIHYELYTIQLVDPGLLRDTCPFRPLYNLASIDSSQVSAPSLRNSDSGFVAFFDCKRTVESPNYVKVNCSGSSSPTTPYSYIRLGNRVDDLQPCNMTSITLTMLEDTGNVLSISFIRDELKKGFELSCEEFLPHKYCYSPSQSILCEYAYALISLTR</sequence>
<proteinExistence type="predicted"/>
<dbReference type="InterPro" id="IPR025287">
    <property type="entry name" value="WAK_GUB"/>
</dbReference>
<dbReference type="Pfam" id="PF13947">
    <property type="entry name" value="GUB_WAK_bind"/>
    <property type="match status" value="1"/>
</dbReference>
<dbReference type="GO" id="GO:0016301">
    <property type="term" value="F:kinase activity"/>
    <property type="evidence" value="ECO:0007669"/>
    <property type="project" value="UniProtKB-KW"/>
</dbReference>
<dbReference type="PANTHER" id="PTHR11550">
    <property type="entry name" value="CTP SYNTHASE"/>
    <property type="match status" value="1"/>
</dbReference>
<dbReference type="InterPro" id="IPR004468">
    <property type="entry name" value="CTP_synthase"/>
</dbReference>